<sequence length="819" mass="90896">MLHRLFSLIASLVALSLASNAAAQDVSEAGARFELVTLNIDGPELDERNGKNPFADVRLDWTLTHDGKTWVIPGYFAGCGDAADSGCTGGNIWRAHFVPPHVGDYDWKVDFRSGTDMAVAPSPGKRLNGHGVTGSFSVSGDSADPIRARGLLQYTGENYYRFAGDNSIFFKFGPDAPENVLAYEGFDATPNFKGFRKSWQAHDGDLRGEGSRLLWGKNKSGAGLLGMFDYLADAGANSVSMLLWNAGGDDRNVFPHLMAVPAEKFAQMEPRAQWDDGLVQDRFDLSKLDQWQRALSYADKRGLHLHLKLQETENDSFMDGGALGRTRKLYLREMAARFGHLLALTWNLGEENVQHPGDVRHMASYLAALDPYDHPLVLHSYPDQKQRYRAFLGPDSALNGLSLQGREDDISDLRPDVTAWIREAQLAGKPLVMAYDEPGRADGGAGVDPGYPDDRLPAKRELQLDPELFLRDGLWNALTAGANGVEAYYGYKTGCSDLDCQDHRTRARLWREGRTALDFFRKHVGDRAVRMIAADHLTRPRDDFVFAEPGEFAVIVPGEEETIMATGGIEGRFSVRWFDPVNGGDLQTGSLAEIDNHRRNTKIGDPPKGGSGKWIIVVERIDQGILVEAEDFVAQRANEVRSWCRRAECPDGWERNGAADYVALLPDTRVTHDDELVRGENFSGSPGKMAILSYDVDFPAAGRWYLWVRAHSLGSEDNGLHAGINGEWPESGARIQYCEGRQRWHWDSRQRTREDHCGVKGGLWLDVPTAGTHRVEFSMREDGFVFDAFYLTLSPYMPGQLEQANLQAAATLTAKGTKR</sequence>
<feature type="chain" id="PRO_5022128261" evidence="1">
    <location>
        <begin position="24"/>
        <end position="819"/>
    </location>
</feature>
<dbReference type="Pfam" id="PF16586">
    <property type="entry name" value="DUF5060"/>
    <property type="match status" value="1"/>
</dbReference>
<feature type="signal peptide" evidence="1">
    <location>
        <begin position="1"/>
        <end position="23"/>
    </location>
</feature>
<organism evidence="3 4">
    <name type="scientific">Erythrobacter insulae</name>
    <dbReference type="NCBI Taxonomy" id="2584124"/>
    <lineage>
        <taxon>Bacteria</taxon>
        <taxon>Pseudomonadati</taxon>
        <taxon>Pseudomonadota</taxon>
        <taxon>Alphaproteobacteria</taxon>
        <taxon>Sphingomonadales</taxon>
        <taxon>Erythrobacteraceae</taxon>
        <taxon>Erythrobacter/Porphyrobacter group</taxon>
        <taxon>Erythrobacter</taxon>
    </lineage>
</organism>
<accession>A0A547PD70</accession>
<dbReference type="AlphaFoldDB" id="A0A547PD70"/>
<reference evidence="3 4" key="1">
    <citation type="submission" date="2019-06" db="EMBL/GenBank/DDBJ databases">
        <title>Erythrobacter insulae sp. nov., isolated from a tidal flat.</title>
        <authorList>
            <person name="Yoon J.-H."/>
        </authorList>
    </citation>
    <scope>NUCLEOTIDE SEQUENCE [LARGE SCALE GENOMIC DNA]</scope>
    <source>
        <strain evidence="3 4">JBTF-M21</strain>
    </source>
</reference>
<evidence type="ECO:0000313" key="3">
    <source>
        <dbReference type="EMBL" id="TRD12096.1"/>
    </source>
</evidence>
<dbReference type="EMBL" id="VHJK01000001">
    <property type="protein sequence ID" value="TRD12096.1"/>
    <property type="molecule type" value="Genomic_DNA"/>
</dbReference>
<dbReference type="Proteomes" id="UP000316343">
    <property type="component" value="Unassembled WGS sequence"/>
</dbReference>
<name>A0A547PD70_9SPHN</name>
<proteinExistence type="predicted"/>
<dbReference type="RefSeq" id="WP_142788369.1">
    <property type="nucleotide sequence ID" value="NZ_VHJK01000001.1"/>
</dbReference>
<dbReference type="Gene3D" id="2.60.120.1620">
    <property type="match status" value="1"/>
</dbReference>
<dbReference type="OrthoDB" id="246387at2"/>
<gene>
    <name evidence="3" type="ORF">FGU71_09660</name>
</gene>
<evidence type="ECO:0000313" key="4">
    <source>
        <dbReference type="Proteomes" id="UP000316343"/>
    </source>
</evidence>
<comment type="caution">
    <text evidence="3">The sequence shown here is derived from an EMBL/GenBank/DDBJ whole genome shotgun (WGS) entry which is preliminary data.</text>
</comment>
<protein>
    <submittedName>
        <fullName evidence="3">DUF5060 domain-containing protein</fullName>
    </submittedName>
</protein>
<dbReference type="Gene3D" id="2.60.40.10">
    <property type="entry name" value="Immunoglobulins"/>
    <property type="match status" value="1"/>
</dbReference>
<feature type="domain" description="DUF5060" evidence="2">
    <location>
        <begin position="33"/>
        <end position="112"/>
    </location>
</feature>
<keyword evidence="1" id="KW-0732">Signal</keyword>
<evidence type="ECO:0000259" key="2">
    <source>
        <dbReference type="Pfam" id="PF16586"/>
    </source>
</evidence>
<keyword evidence="4" id="KW-1185">Reference proteome</keyword>
<dbReference type="InterPro" id="IPR032260">
    <property type="entry name" value="DUF5060"/>
</dbReference>
<dbReference type="InterPro" id="IPR013783">
    <property type="entry name" value="Ig-like_fold"/>
</dbReference>
<evidence type="ECO:0000256" key="1">
    <source>
        <dbReference type="SAM" id="SignalP"/>
    </source>
</evidence>
<dbReference type="Gene3D" id="3.20.20.80">
    <property type="entry name" value="Glycosidases"/>
    <property type="match status" value="1"/>
</dbReference>